<dbReference type="InterPro" id="IPR047087">
    <property type="entry name" value="KU70_core_dom"/>
</dbReference>
<gene>
    <name evidence="13" type="ORF">g.1515</name>
</gene>
<dbReference type="PANTHER" id="PTHR12604:SF2">
    <property type="entry name" value="X-RAY REPAIR CROSS-COMPLEMENTING PROTEIN 6"/>
    <property type="match status" value="1"/>
</dbReference>
<dbReference type="InterPro" id="IPR027388">
    <property type="entry name" value="Ku70_bridge/pillars_dom_sf"/>
</dbReference>
<dbReference type="Gene3D" id="1.10.1600.10">
    <property type="match status" value="1"/>
</dbReference>
<keyword evidence="10" id="KW-0234">DNA repair</keyword>
<evidence type="ECO:0000256" key="10">
    <source>
        <dbReference type="ARBA" id="ARBA00023204"/>
    </source>
</evidence>
<evidence type="ECO:0000256" key="4">
    <source>
        <dbReference type="ARBA" id="ARBA00022763"/>
    </source>
</evidence>
<dbReference type="PROSITE" id="PS50234">
    <property type="entry name" value="VWFA"/>
    <property type="match status" value="1"/>
</dbReference>
<dbReference type="InterPro" id="IPR006165">
    <property type="entry name" value="Ku70"/>
</dbReference>
<dbReference type="GO" id="GO:0006310">
    <property type="term" value="P:DNA recombination"/>
    <property type="evidence" value="ECO:0007669"/>
    <property type="project" value="UniProtKB-KW"/>
</dbReference>
<evidence type="ECO:0000256" key="8">
    <source>
        <dbReference type="ARBA" id="ARBA00023125"/>
    </source>
</evidence>
<protein>
    <recommendedName>
        <fullName evidence="12">VWFA domain-containing protein</fullName>
    </recommendedName>
</protein>
<dbReference type="Gene3D" id="2.40.290.10">
    <property type="match status" value="1"/>
</dbReference>
<dbReference type="PANTHER" id="PTHR12604">
    <property type="entry name" value="KU AUTOANTIGEN DNA HELICASE"/>
    <property type="match status" value="1"/>
</dbReference>
<dbReference type="SUPFAM" id="SSF53300">
    <property type="entry name" value="vWA-like"/>
    <property type="match status" value="1"/>
</dbReference>
<evidence type="ECO:0000259" key="12">
    <source>
        <dbReference type="PROSITE" id="PS50234"/>
    </source>
</evidence>
<evidence type="ECO:0000256" key="9">
    <source>
        <dbReference type="ARBA" id="ARBA00023172"/>
    </source>
</evidence>
<evidence type="ECO:0000256" key="3">
    <source>
        <dbReference type="ARBA" id="ARBA00022741"/>
    </source>
</evidence>
<dbReference type="Pfam" id="PF03730">
    <property type="entry name" value="Ku_C"/>
    <property type="match status" value="1"/>
</dbReference>
<reference evidence="13" key="1">
    <citation type="submission" date="2015-11" db="EMBL/GenBank/DDBJ databases">
        <title>De novo transcriptome assembly of four potential Pierce s Disease insect vectors from Arizona vineyards.</title>
        <authorList>
            <person name="Tassone E.E."/>
        </authorList>
    </citation>
    <scope>NUCLEOTIDE SEQUENCE</scope>
</reference>
<keyword evidence="5" id="KW-0378">Hydrolase</keyword>
<keyword evidence="3" id="KW-0547">Nucleotide-binding</keyword>
<evidence type="ECO:0000256" key="11">
    <source>
        <dbReference type="ARBA" id="ARBA00023242"/>
    </source>
</evidence>
<dbReference type="InterPro" id="IPR016194">
    <property type="entry name" value="SPOC-like_C_dom_sf"/>
</dbReference>
<dbReference type="CDD" id="cd00788">
    <property type="entry name" value="KU70"/>
    <property type="match status" value="1"/>
</dbReference>
<sequence length="600" mass="67779">MASDDEADSKYNQEYENQNGKCGIIFLIDARRSMFSKSSTDLANEELTKFNTAIKCCRTVLMNKIIAKQKDLVGVVLFGTDKFDPETSTTHLTSLMKLSYPNSESIKQMDTILSDSDALELQRTYGSSDGFSLADALWYCSLLFTQRKIHFEEKRILLFTDDSDPHYSDTHQAHKARKKASDLNQLKISLEILPMGTEFEYSKFYKELVEITNGSSDTELDSTSRLEELLERVNRLDFRTRRYAKLKWNLGKGVALGISLYTLYREATVLAKEPLSRANNEPVRRIKQTFDQGTGELLLATDIVEFVSVAHEDIIFTSEDKEKLNKLTEPCLTLLGFKPLSSAKEGLHCGQASFAYPEESLVKGSRHLMKALVDQCLAKQRVALCCLTPRYRATTKYVYLVPSSETYDSAGNQLTPCGFHIIPLPFSNETREQKFEKSPQVDNETVEMARELVNKLKFRYKPSNFKNPKLQQFWTHLEALALEYQAPDIVEDQTLPDTDAQAVRLGSLATEFNNACSLSCASTSVSKRPAGVNTSSPAKRPKRTLPKLDIVEEIKSAIANQKVDKFTVVQLKEFLTFHNQTVTGLKKASLIEAVYKLKLV</sequence>
<evidence type="ECO:0000256" key="2">
    <source>
        <dbReference type="ARBA" id="ARBA00005240"/>
    </source>
</evidence>
<dbReference type="InterPro" id="IPR005160">
    <property type="entry name" value="Ku_C"/>
</dbReference>
<dbReference type="Gene3D" id="3.40.50.410">
    <property type="entry name" value="von Willebrand factor, type A domain"/>
    <property type="match status" value="1"/>
</dbReference>
<dbReference type="AlphaFoldDB" id="A0A1B6K8I0"/>
<dbReference type="Gene3D" id="1.10.720.30">
    <property type="entry name" value="SAP domain"/>
    <property type="match status" value="1"/>
</dbReference>
<organism evidence="13">
    <name type="scientific">Graphocephala atropunctata</name>
    <dbReference type="NCBI Taxonomy" id="36148"/>
    <lineage>
        <taxon>Eukaryota</taxon>
        <taxon>Metazoa</taxon>
        <taxon>Ecdysozoa</taxon>
        <taxon>Arthropoda</taxon>
        <taxon>Hexapoda</taxon>
        <taxon>Insecta</taxon>
        <taxon>Pterygota</taxon>
        <taxon>Neoptera</taxon>
        <taxon>Paraneoptera</taxon>
        <taxon>Hemiptera</taxon>
        <taxon>Auchenorrhyncha</taxon>
        <taxon>Membracoidea</taxon>
        <taxon>Cicadellidae</taxon>
        <taxon>Cicadellinae</taxon>
        <taxon>Cicadellini</taxon>
        <taxon>Graphocephala</taxon>
    </lineage>
</organism>
<dbReference type="GO" id="GO:0003690">
    <property type="term" value="F:double-stranded DNA binding"/>
    <property type="evidence" value="ECO:0007669"/>
    <property type="project" value="TreeGrafter"/>
</dbReference>
<keyword evidence="11" id="KW-0539">Nucleus</keyword>
<keyword evidence="8" id="KW-0238">DNA-binding</keyword>
<keyword evidence="9" id="KW-0233">DNA recombination</keyword>
<dbReference type="EMBL" id="GEBQ01032262">
    <property type="protein sequence ID" value="JAT07715.1"/>
    <property type="molecule type" value="Transcribed_RNA"/>
</dbReference>
<dbReference type="GO" id="GO:0003684">
    <property type="term" value="F:damaged DNA binding"/>
    <property type="evidence" value="ECO:0007669"/>
    <property type="project" value="InterPro"/>
</dbReference>
<dbReference type="InterPro" id="IPR036361">
    <property type="entry name" value="SAP_dom_sf"/>
</dbReference>
<dbReference type="PIRSF" id="PIRSF003033">
    <property type="entry name" value="Ku70"/>
    <property type="match status" value="1"/>
</dbReference>
<dbReference type="InterPro" id="IPR002035">
    <property type="entry name" value="VWF_A"/>
</dbReference>
<dbReference type="Pfam" id="PF03731">
    <property type="entry name" value="Ku_N"/>
    <property type="match status" value="1"/>
</dbReference>
<dbReference type="GO" id="GO:0006303">
    <property type="term" value="P:double-strand break repair via nonhomologous end joining"/>
    <property type="evidence" value="ECO:0007669"/>
    <property type="project" value="InterPro"/>
</dbReference>
<keyword evidence="4" id="KW-0227">DNA damage</keyword>
<comment type="subcellular location">
    <subcellularLocation>
        <location evidence="1">Nucleus</location>
    </subcellularLocation>
</comment>
<evidence type="ECO:0000256" key="6">
    <source>
        <dbReference type="ARBA" id="ARBA00022806"/>
    </source>
</evidence>
<dbReference type="GO" id="GO:0005524">
    <property type="term" value="F:ATP binding"/>
    <property type="evidence" value="ECO:0007669"/>
    <property type="project" value="UniProtKB-KW"/>
</dbReference>
<dbReference type="SMART" id="SM00559">
    <property type="entry name" value="Ku78"/>
    <property type="match status" value="1"/>
</dbReference>
<keyword evidence="7" id="KW-0067">ATP-binding</keyword>
<dbReference type="GO" id="GO:0003678">
    <property type="term" value="F:DNA helicase activity"/>
    <property type="evidence" value="ECO:0007669"/>
    <property type="project" value="InterPro"/>
</dbReference>
<comment type="similarity">
    <text evidence="2">Belongs to the ku70 family.</text>
</comment>
<dbReference type="GO" id="GO:0043564">
    <property type="term" value="C:Ku70:Ku80 complex"/>
    <property type="evidence" value="ECO:0007669"/>
    <property type="project" value="InterPro"/>
</dbReference>
<dbReference type="InterPro" id="IPR005161">
    <property type="entry name" value="Ku_N"/>
</dbReference>
<dbReference type="NCBIfam" id="TIGR00578">
    <property type="entry name" value="ku70"/>
    <property type="match status" value="1"/>
</dbReference>
<dbReference type="SUPFAM" id="SSF100939">
    <property type="entry name" value="SPOC domain-like"/>
    <property type="match status" value="1"/>
</dbReference>
<keyword evidence="6" id="KW-0347">Helicase</keyword>
<dbReference type="GO" id="GO:0016787">
    <property type="term" value="F:hydrolase activity"/>
    <property type="evidence" value="ECO:0007669"/>
    <property type="project" value="UniProtKB-KW"/>
</dbReference>
<feature type="domain" description="VWFA" evidence="12">
    <location>
        <begin position="23"/>
        <end position="233"/>
    </location>
</feature>
<dbReference type="Pfam" id="PF02735">
    <property type="entry name" value="Ku"/>
    <property type="match status" value="1"/>
</dbReference>
<evidence type="ECO:0000256" key="1">
    <source>
        <dbReference type="ARBA" id="ARBA00004123"/>
    </source>
</evidence>
<evidence type="ECO:0000256" key="7">
    <source>
        <dbReference type="ARBA" id="ARBA00022840"/>
    </source>
</evidence>
<name>A0A1B6K8I0_9HEMI</name>
<dbReference type="GO" id="GO:0000723">
    <property type="term" value="P:telomere maintenance"/>
    <property type="evidence" value="ECO:0007669"/>
    <property type="project" value="InterPro"/>
</dbReference>
<evidence type="ECO:0000313" key="13">
    <source>
        <dbReference type="EMBL" id="JAT07715.1"/>
    </source>
</evidence>
<evidence type="ECO:0000256" key="5">
    <source>
        <dbReference type="ARBA" id="ARBA00022801"/>
    </source>
</evidence>
<accession>A0A1B6K8I0</accession>
<proteinExistence type="inferred from homology"/>
<dbReference type="Gene3D" id="4.10.970.10">
    <property type="entry name" value="Ku70, bridge and pillars"/>
    <property type="match status" value="1"/>
</dbReference>
<dbReference type="InterPro" id="IPR036465">
    <property type="entry name" value="vWFA_dom_sf"/>
</dbReference>
<dbReference type="GO" id="GO:0042162">
    <property type="term" value="F:telomeric DNA binding"/>
    <property type="evidence" value="ECO:0007669"/>
    <property type="project" value="InterPro"/>
</dbReference>
<dbReference type="InterPro" id="IPR006164">
    <property type="entry name" value="DNA_bd_Ku70/Ku80"/>
</dbReference>